<evidence type="ECO:0000256" key="6">
    <source>
        <dbReference type="ARBA" id="ARBA00022833"/>
    </source>
</evidence>
<keyword evidence="7 11" id="KW-0482">Metalloprotease</keyword>
<dbReference type="GO" id="GO:0006508">
    <property type="term" value="P:proteolysis"/>
    <property type="evidence" value="ECO:0007669"/>
    <property type="project" value="UniProtKB-KW"/>
</dbReference>
<evidence type="ECO:0000313" key="12">
    <source>
        <dbReference type="Proteomes" id="UP000006753"/>
    </source>
</evidence>
<name>K1WZT5_MARBU</name>
<dbReference type="InterPro" id="IPR008754">
    <property type="entry name" value="Peptidase_M43"/>
</dbReference>
<feature type="signal peptide" evidence="9">
    <location>
        <begin position="1"/>
        <end position="18"/>
    </location>
</feature>
<dbReference type="eggNOG" id="ENOG502R559">
    <property type="taxonomic scope" value="Eukaryota"/>
</dbReference>
<evidence type="ECO:0000256" key="1">
    <source>
        <dbReference type="ARBA" id="ARBA00008721"/>
    </source>
</evidence>
<dbReference type="PANTHER" id="PTHR47466">
    <property type="match status" value="1"/>
</dbReference>
<dbReference type="SUPFAM" id="SSF55486">
    <property type="entry name" value="Metalloproteases ('zincins'), catalytic domain"/>
    <property type="match status" value="1"/>
</dbReference>
<dbReference type="Gene3D" id="3.40.390.10">
    <property type="entry name" value="Collagenase (Catalytic Domain)"/>
    <property type="match status" value="1"/>
</dbReference>
<feature type="domain" description="Peptidase M43 pregnancy-associated plasma-A" evidence="10">
    <location>
        <begin position="126"/>
        <end position="274"/>
    </location>
</feature>
<keyword evidence="3" id="KW-0479">Metal-binding</keyword>
<organism evidence="11 12">
    <name type="scientific">Marssonina brunnea f. sp. multigermtubi (strain MB_m1)</name>
    <name type="common">Marssonina leaf spot fungus</name>
    <dbReference type="NCBI Taxonomy" id="1072389"/>
    <lineage>
        <taxon>Eukaryota</taxon>
        <taxon>Fungi</taxon>
        <taxon>Dikarya</taxon>
        <taxon>Ascomycota</taxon>
        <taxon>Pezizomycotina</taxon>
        <taxon>Leotiomycetes</taxon>
        <taxon>Helotiales</taxon>
        <taxon>Drepanopezizaceae</taxon>
        <taxon>Drepanopeziza</taxon>
    </lineage>
</organism>
<keyword evidence="8" id="KW-1015">Disulfide bond</keyword>
<keyword evidence="5" id="KW-0378">Hydrolase</keyword>
<dbReference type="EMBL" id="JH921434">
    <property type="protein sequence ID" value="EKD18142.1"/>
    <property type="molecule type" value="Genomic_DNA"/>
</dbReference>
<evidence type="ECO:0000256" key="9">
    <source>
        <dbReference type="SAM" id="SignalP"/>
    </source>
</evidence>
<comment type="similarity">
    <text evidence="1">Belongs to the peptidase M43B family.</text>
</comment>
<dbReference type="HOGENOM" id="CLU_048726_0_2_1"/>
<keyword evidence="4 9" id="KW-0732">Signal</keyword>
<dbReference type="PANTHER" id="PTHR47466:SF1">
    <property type="entry name" value="METALLOPROTEASE MEP1 (AFU_ORTHOLOGUE AFUA_1G07730)-RELATED"/>
    <property type="match status" value="1"/>
</dbReference>
<dbReference type="GO" id="GO:0046872">
    <property type="term" value="F:metal ion binding"/>
    <property type="evidence" value="ECO:0007669"/>
    <property type="project" value="UniProtKB-KW"/>
</dbReference>
<evidence type="ECO:0000259" key="10">
    <source>
        <dbReference type="Pfam" id="PF05572"/>
    </source>
</evidence>
<evidence type="ECO:0000313" key="11">
    <source>
        <dbReference type="EMBL" id="EKD18142.1"/>
    </source>
</evidence>
<protein>
    <submittedName>
        <fullName evidence="11">Metalloprotease</fullName>
    </submittedName>
</protein>
<gene>
    <name evidence="11" type="ORF">MBM_03914</name>
</gene>
<dbReference type="Pfam" id="PF05572">
    <property type="entry name" value="Peptidase_M43"/>
    <property type="match status" value="1"/>
</dbReference>
<dbReference type="KEGG" id="mbe:MBM_03914"/>
<proteinExistence type="inferred from homology"/>
<evidence type="ECO:0000256" key="8">
    <source>
        <dbReference type="ARBA" id="ARBA00023157"/>
    </source>
</evidence>
<dbReference type="InParanoid" id="K1WZT5"/>
<dbReference type="InterPro" id="IPR024079">
    <property type="entry name" value="MetalloPept_cat_dom_sf"/>
</dbReference>
<evidence type="ECO:0000256" key="7">
    <source>
        <dbReference type="ARBA" id="ARBA00023049"/>
    </source>
</evidence>
<dbReference type="Proteomes" id="UP000006753">
    <property type="component" value="Unassembled WGS sequence"/>
</dbReference>
<accession>K1WZT5</accession>
<keyword evidence="12" id="KW-1185">Reference proteome</keyword>
<evidence type="ECO:0000256" key="4">
    <source>
        <dbReference type="ARBA" id="ARBA00022729"/>
    </source>
</evidence>
<dbReference type="AlphaFoldDB" id="K1WZT5"/>
<dbReference type="CDD" id="cd04275">
    <property type="entry name" value="ZnMc_pappalysin_like"/>
    <property type="match status" value="1"/>
</dbReference>
<dbReference type="GO" id="GO:0008237">
    <property type="term" value="F:metallopeptidase activity"/>
    <property type="evidence" value="ECO:0007669"/>
    <property type="project" value="UniProtKB-KW"/>
</dbReference>
<evidence type="ECO:0000256" key="2">
    <source>
        <dbReference type="ARBA" id="ARBA00022670"/>
    </source>
</evidence>
<feature type="chain" id="PRO_5003854818" evidence="9">
    <location>
        <begin position="19"/>
        <end position="279"/>
    </location>
</feature>
<sequence>MMTSVLLLTLTLCGVLSAQRCANQDYYEVQQPQSPVARRQEVASPNNITEVDVYFHIGSTVANQNRITDKIVTDQFDVLRASFLPAGFSFRLVNTSRVVDDQVGRGFYVNGSISDFDAYTAFMSATRRGNYAALNVYFFTDLYDDLGGQCNLPRSVAEGSSAFYLDGCVVNGNTMPGLSRATIVEPPPRGHMAVHEVGHWFGVLHPFQGRTCDSFNDNVADTPATQSSLGCVVGSDSCPDLPGLDPIHNFMGYNDDSCTNEFTPGQQAHMRNMFDLWRT</sequence>
<reference evidence="11 12" key="1">
    <citation type="journal article" date="2012" name="BMC Genomics">
        <title>Sequencing the genome of Marssonina brunnea reveals fungus-poplar co-evolution.</title>
        <authorList>
            <person name="Zhu S."/>
            <person name="Cao Y.-Z."/>
            <person name="Jiang C."/>
            <person name="Tan B.-Y."/>
            <person name="Wang Z."/>
            <person name="Feng S."/>
            <person name="Zhang L."/>
            <person name="Su X.-H."/>
            <person name="Brejova B."/>
            <person name="Vinar T."/>
            <person name="Xu M."/>
            <person name="Wang M.-X."/>
            <person name="Zhang S.-G."/>
            <person name="Huang M.-R."/>
            <person name="Wu R."/>
            <person name="Zhou Y."/>
        </authorList>
    </citation>
    <scope>NUCLEOTIDE SEQUENCE [LARGE SCALE GENOMIC DNA]</scope>
    <source>
        <strain evidence="11 12">MB_m1</strain>
    </source>
</reference>
<dbReference type="STRING" id="1072389.K1WZT5"/>
<dbReference type="OMA" id="GQEERMH"/>
<keyword evidence="2 11" id="KW-0645">Protease</keyword>
<keyword evidence="6" id="KW-0862">Zinc</keyword>
<evidence type="ECO:0000256" key="3">
    <source>
        <dbReference type="ARBA" id="ARBA00022723"/>
    </source>
</evidence>
<evidence type="ECO:0000256" key="5">
    <source>
        <dbReference type="ARBA" id="ARBA00022801"/>
    </source>
</evidence>
<dbReference type="OrthoDB" id="536211at2759"/>